<dbReference type="Pfam" id="PF00355">
    <property type="entry name" value="Rieske"/>
    <property type="match status" value="1"/>
</dbReference>
<evidence type="ECO:0000256" key="1">
    <source>
        <dbReference type="ARBA" id="ARBA00022714"/>
    </source>
</evidence>
<evidence type="ECO:0000313" key="7">
    <source>
        <dbReference type="Proteomes" id="UP001139344"/>
    </source>
</evidence>
<dbReference type="Gene3D" id="2.102.10.10">
    <property type="entry name" value="Rieske [2Fe-2S] iron-sulphur domain"/>
    <property type="match status" value="1"/>
</dbReference>
<dbReference type="InterPro" id="IPR017941">
    <property type="entry name" value="Rieske_2Fe-2S"/>
</dbReference>
<gene>
    <name evidence="6" type="ORF">LU635_08305</name>
</gene>
<evidence type="ECO:0000313" key="6">
    <source>
        <dbReference type="EMBL" id="MCG9971634.1"/>
    </source>
</evidence>
<dbReference type="SUPFAM" id="SSF50022">
    <property type="entry name" value="ISP domain"/>
    <property type="match status" value="1"/>
</dbReference>
<accession>A0A9X1UWL7</accession>
<keyword evidence="7" id="KW-1185">Reference proteome</keyword>
<dbReference type="AlphaFoldDB" id="A0A9X1UWL7"/>
<dbReference type="PROSITE" id="PS51296">
    <property type="entry name" value="RIESKE"/>
    <property type="match status" value="1"/>
</dbReference>
<dbReference type="RefSeq" id="WP_240098065.1">
    <property type="nucleotide sequence ID" value="NZ_JAJSON010000018.1"/>
</dbReference>
<dbReference type="InterPro" id="IPR036922">
    <property type="entry name" value="Rieske_2Fe-2S_sf"/>
</dbReference>
<organism evidence="6 7">
    <name type="scientific">Christiangramia crocea</name>
    <dbReference type="NCBI Taxonomy" id="2904124"/>
    <lineage>
        <taxon>Bacteria</taxon>
        <taxon>Pseudomonadati</taxon>
        <taxon>Bacteroidota</taxon>
        <taxon>Flavobacteriia</taxon>
        <taxon>Flavobacteriales</taxon>
        <taxon>Flavobacteriaceae</taxon>
        <taxon>Christiangramia</taxon>
    </lineage>
</organism>
<comment type="caution">
    <text evidence="6">The sequence shown here is derived from an EMBL/GenBank/DDBJ whole genome shotgun (WGS) entry which is preliminary data.</text>
</comment>
<dbReference type="CDD" id="cd03467">
    <property type="entry name" value="Rieske"/>
    <property type="match status" value="1"/>
</dbReference>
<dbReference type="PROSITE" id="PS51257">
    <property type="entry name" value="PROKAR_LIPOPROTEIN"/>
    <property type="match status" value="1"/>
</dbReference>
<evidence type="ECO:0000256" key="2">
    <source>
        <dbReference type="ARBA" id="ARBA00022723"/>
    </source>
</evidence>
<evidence type="ECO:0000256" key="3">
    <source>
        <dbReference type="ARBA" id="ARBA00023004"/>
    </source>
</evidence>
<dbReference type="EMBL" id="JAJSON010000018">
    <property type="protein sequence ID" value="MCG9971634.1"/>
    <property type="molecule type" value="Genomic_DNA"/>
</dbReference>
<name>A0A9X1UWL7_9FLAO</name>
<dbReference type="Proteomes" id="UP001139344">
    <property type="component" value="Unassembled WGS sequence"/>
</dbReference>
<keyword evidence="3" id="KW-0408">Iron</keyword>
<keyword evidence="4" id="KW-0411">Iron-sulfur</keyword>
<proteinExistence type="predicted"/>
<protein>
    <submittedName>
        <fullName evidence="6">Rieske 2Fe-2S domain-containing protein</fullName>
    </submittedName>
</protein>
<dbReference type="GO" id="GO:0051537">
    <property type="term" value="F:2 iron, 2 sulfur cluster binding"/>
    <property type="evidence" value="ECO:0007669"/>
    <property type="project" value="UniProtKB-KW"/>
</dbReference>
<evidence type="ECO:0000259" key="5">
    <source>
        <dbReference type="PROSITE" id="PS51296"/>
    </source>
</evidence>
<sequence length="149" mass="15415">MKRGEFLISTGKGVLLMCSGSCMLASCSSGDDGGGTQPPGNGGPTTVSVSLSGLSEVGAQTTKSGVLFFRIGEGQTTSDFVATEAVCPHQGGQLVWEQENGYIECQLHFSRYESDGDTIRGPQNAAGTTRDLKVYAISISNGNLIATVS</sequence>
<feature type="domain" description="Rieske" evidence="5">
    <location>
        <begin position="46"/>
        <end position="146"/>
    </location>
</feature>
<keyword evidence="1" id="KW-0001">2Fe-2S</keyword>
<keyword evidence="2" id="KW-0479">Metal-binding</keyword>
<evidence type="ECO:0000256" key="4">
    <source>
        <dbReference type="ARBA" id="ARBA00023014"/>
    </source>
</evidence>
<dbReference type="GO" id="GO:0046872">
    <property type="term" value="F:metal ion binding"/>
    <property type="evidence" value="ECO:0007669"/>
    <property type="project" value="UniProtKB-KW"/>
</dbReference>
<reference evidence="6" key="1">
    <citation type="submission" date="2021-12" db="EMBL/GenBank/DDBJ databases">
        <title>Description of Gramella crocea sp. nov., a new bacterium isolated from activated sludge.</title>
        <authorList>
            <person name="Zhang X."/>
        </authorList>
    </citation>
    <scope>NUCLEOTIDE SEQUENCE</scope>
    <source>
        <strain evidence="6">YB25</strain>
    </source>
</reference>